<comment type="similarity">
    <text evidence="1">Belongs to the LDH2/MDH2 oxidoreductase family.</text>
</comment>
<dbReference type="InterPro" id="IPR036111">
    <property type="entry name" value="Mal/L-sulfo/L-lacto_DH-like_sf"/>
</dbReference>
<keyword evidence="5" id="KW-1185">Reference proteome</keyword>
<gene>
    <name evidence="4" type="ORF">H8S11_05000</name>
</gene>
<dbReference type="Gene3D" id="1.10.1530.10">
    <property type="match status" value="1"/>
</dbReference>
<accession>A0A8J6J843</accession>
<dbReference type="InterPro" id="IPR043143">
    <property type="entry name" value="Mal/L-sulf/L-lact_DH-like_NADP"/>
</dbReference>
<sequence length="349" mass="37426">MMRVSVKTIHQFGIDVMKAAGLDDYEAEHLSHSLIFADLRGVGSHGFSRLSTYAKRVECGVIANHVRVEILNDSPSAIVIDGKNGIGASVAMQAMNLCVERAKVSGCCFATVRNANHFGVGAYYSRVAMESGCASVIVANGEVGVVPTGGATPMLGTNPVTVGLPTGDGYPPIMLDMATSAVARGKVVLAQKEGRSIPLGWGVDRNGNPTTNPEDILNGGSMSPMAGPKGYGMALIIDMLCSAMGGSLNCRNTPSFWYDFEHPQNIGYFMGAFDVNQFMPYDTYLNRIDDIIDEFKNAPKAEGVIEIMMPGEIEHNKFHANYQPGVEYGDVVLEELRSIGKHFSVPCGF</sequence>
<dbReference type="SUPFAM" id="SSF89733">
    <property type="entry name" value="L-sulfolactate dehydrogenase-like"/>
    <property type="match status" value="1"/>
</dbReference>
<dbReference type="RefSeq" id="WP_186852405.1">
    <property type="nucleotide sequence ID" value="NZ_JACOPO010000002.1"/>
</dbReference>
<dbReference type="InterPro" id="IPR003767">
    <property type="entry name" value="Malate/L-lactate_DH-like"/>
</dbReference>
<proteinExistence type="inferred from homology"/>
<comment type="caution">
    <text evidence="4">The sequence shown here is derived from an EMBL/GenBank/DDBJ whole genome shotgun (WGS) entry which is preliminary data.</text>
</comment>
<evidence type="ECO:0000256" key="2">
    <source>
        <dbReference type="ARBA" id="ARBA00023002"/>
    </source>
</evidence>
<dbReference type="GO" id="GO:0016491">
    <property type="term" value="F:oxidoreductase activity"/>
    <property type="evidence" value="ECO:0007669"/>
    <property type="project" value="UniProtKB-KW"/>
</dbReference>
<dbReference type="PANTHER" id="PTHR11091:SF0">
    <property type="entry name" value="MALATE DEHYDROGENASE"/>
    <property type="match status" value="1"/>
</dbReference>
<evidence type="ECO:0000313" key="4">
    <source>
        <dbReference type="EMBL" id="MBC5722172.1"/>
    </source>
</evidence>
<protein>
    <submittedName>
        <fullName evidence="4">Ldh family oxidoreductase</fullName>
    </submittedName>
</protein>
<evidence type="ECO:0000256" key="1">
    <source>
        <dbReference type="ARBA" id="ARBA00006056"/>
    </source>
</evidence>
<name>A0A8J6J843_9FIRM</name>
<evidence type="ECO:0000256" key="3">
    <source>
        <dbReference type="SAM" id="MobiDB-lite"/>
    </source>
</evidence>
<dbReference type="EMBL" id="JACOPO010000002">
    <property type="protein sequence ID" value="MBC5722172.1"/>
    <property type="molecule type" value="Genomic_DNA"/>
</dbReference>
<dbReference type="Gene3D" id="3.30.1370.60">
    <property type="entry name" value="Hypothetical oxidoreductase yiak, domain 2"/>
    <property type="match status" value="1"/>
</dbReference>
<dbReference type="AlphaFoldDB" id="A0A8J6J843"/>
<dbReference type="Proteomes" id="UP000628736">
    <property type="component" value="Unassembled WGS sequence"/>
</dbReference>
<dbReference type="InterPro" id="IPR043144">
    <property type="entry name" value="Mal/L-sulf/L-lact_DH-like_ah"/>
</dbReference>
<dbReference type="Pfam" id="PF02615">
    <property type="entry name" value="Ldh_2"/>
    <property type="match status" value="1"/>
</dbReference>
<feature type="region of interest" description="Disordered" evidence="3">
    <location>
        <begin position="200"/>
        <end position="221"/>
    </location>
</feature>
<organism evidence="4 5">
    <name type="scientific">Flintibacter hominis</name>
    <dbReference type="NCBI Taxonomy" id="2763048"/>
    <lineage>
        <taxon>Bacteria</taxon>
        <taxon>Bacillati</taxon>
        <taxon>Bacillota</taxon>
        <taxon>Clostridia</taxon>
        <taxon>Eubacteriales</taxon>
        <taxon>Flintibacter</taxon>
    </lineage>
</organism>
<dbReference type="PANTHER" id="PTHR11091">
    <property type="entry name" value="OXIDOREDUCTASE-RELATED"/>
    <property type="match status" value="1"/>
</dbReference>
<reference evidence="4" key="1">
    <citation type="submission" date="2020-08" db="EMBL/GenBank/DDBJ databases">
        <title>Genome public.</title>
        <authorList>
            <person name="Liu C."/>
            <person name="Sun Q."/>
        </authorList>
    </citation>
    <scope>NUCLEOTIDE SEQUENCE</scope>
    <source>
        <strain evidence="4">NSJ-23</strain>
    </source>
</reference>
<keyword evidence="2" id="KW-0560">Oxidoreductase</keyword>
<evidence type="ECO:0000313" key="5">
    <source>
        <dbReference type="Proteomes" id="UP000628736"/>
    </source>
</evidence>